<organism evidence="2 3">
    <name type="scientific">Didymosphaeria variabile</name>
    <dbReference type="NCBI Taxonomy" id="1932322"/>
    <lineage>
        <taxon>Eukaryota</taxon>
        <taxon>Fungi</taxon>
        <taxon>Dikarya</taxon>
        <taxon>Ascomycota</taxon>
        <taxon>Pezizomycotina</taxon>
        <taxon>Dothideomycetes</taxon>
        <taxon>Pleosporomycetidae</taxon>
        <taxon>Pleosporales</taxon>
        <taxon>Massarineae</taxon>
        <taxon>Didymosphaeriaceae</taxon>
        <taxon>Didymosphaeria</taxon>
    </lineage>
</organism>
<feature type="compositionally biased region" description="Basic and acidic residues" evidence="1">
    <location>
        <begin position="148"/>
        <end position="171"/>
    </location>
</feature>
<protein>
    <submittedName>
        <fullName evidence="2">Uncharacterized protein</fullName>
    </submittedName>
</protein>
<evidence type="ECO:0000256" key="1">
    <source>
        <dbReference type="SAM" id="MobiDB-lite"/>
    </source>
</evidence>
<accession>A0A9W8XM68</accession>
<evidence type="ECO:0000313" key="2">
    <source>
        <dbReference type="EMBL" id="KAJ4354331.1"/>
    </source>
</evidence>
<feature type="region of interest" description="Disordered" evidence="1">
    <location>
        <begin position="141"/>
        <end position="196"/>
    </location>
</feature>
<evidence type="ECO:0000313" key="3">
    <source>
        <dbReference type="Proteomes" id="UP001140513"/>
    </source>
</evidence>
<dbReference type="EMBL" id="JAPEUX010000004">
    <property type="protein sequence ID" value="KAJ4354331.1"/>
    <property type="molecule type" value="Genomic_DNA"/>
</dbReference>
<proteinExistence type="predicted"/>
<dbReference type="OrthoDB" id="10575039at2759"/>
<dbReference type="Proteomes" id="UP001140513">
    <property type="component" value="Unassembled WGS sequence"/>
</dbReference>
<reference evidence="2" key="1">
    <citation type="submission" date="2022-10" db="EMBL/GenBank/DDBJ databases">
        <title>Tapping the CABI collections for fungal endophytes: first genome assemblies for Collariella, Neodidymelliopsis, Ascochyta clinopodiicola, Didymella pomorum, Didymosphaeria variabile, Neocosmospora piperis and Neocucurbitaria cava.</title>
        <authorList>
            <person name="Hill R."/>
        </authorList>
    </citation>
    <scope>NUCLEOTIDE SEQUENCE</scope>
    <source>
        <strain evidence="2">IMI 356815</strain>
    </source>
</reference>
<dbReference type="GeneID" id="80909596"/>
<sequence>MDGQANGPPARMDVRHGPGGRGRPVKYSYYDGVLYANGFKRESADEIRNRLKSYKEKGGLVTVNYMCDIPSPFAIEFEDDVRREYYGLEPSRSAEQWPLYLCIDKDCYTQDPYNKYVVGKGAPERFKALITPEAEARFLRYHSKKRSRSEQGDSPATEHSDQFSKRQRFDEPPPSEAARSPAPWIDENDPVFRKDTPTPPAALIKKLAIMDQKTSRARPRVFAHEGPGTAARSYSFHNGKIYLGIHTREPASFIKDRLHSGELVTKDYMVAQLHLWGCTVVGKGERSKDEITSELWHSLESGWVSMKSPNEYVCINEDV</sequence>
<comment type="caution">
    <text evidence="2">The sequence shown here is derived from an EMBL/GenBank/DDBJ whole genome shotgun (WGS) entry which is preliminary data.</text>
</comment>
<name>A0A9W8XM68_9PLEO</name>
<dbReference type="AlphaFoldDB" id="A0A9W8XM68"/>
<gene>
    <name evidence="2" type="ORF">N0V89_006066</name>
</gene>
<keyword evidence="3" id="KW-1185">Reference proteome</keyword>
<dbReference type="RefSeq" id="XP_056072105.1">
    <property type="nucleotide sequence ID" value="XM_056214838.1"/>
</dbReference>